<feature type="transmembrane region" description="Helical" evidence="1">
    <location>
        <begin position="47"/>
        <end position="70"/>
    </location>
</feature>
<evidence type="ECO:0000313" key="2">
    <source>
        <dbReference type="Proteomes" id="UP000095283"/>
    </source>
</evidence>
<protein>
    <submittedName>
        <fullName evidence="3">Phlebovirus_G2 domain-containing protein</fullName>
    </submittedName>
</protein>
<dbReference type="AlphaFoldDB" id="A0A1I7WH46"/>
<dbReference type="Proteomes" id="UP000095283">
    <property type="component" value="Unplaced"/>
</dbReference>
<evidence type="ECO:0000256" key="1">
    <source>
        <dbReference type="SAM" id="Phobius"/>
    </source>
</evidence>
<keyword evidence="2" id="KW-1185">Reference proteome</keyword>
<dbReference type="WBParaSite" id="Hba_04312">
    <property type="protein sequence ID" value="Hba_04312"/>
    <property type="gene ID" value="Hba_04312"/>
</dbReference>
<evidence type="ECO:0000313" key="3">
    <source>
        <dbReference type="WBParaSite" id="Hba_04312"/>
    </source>
</evidence>
<keyword evidence="1" id="KW-1133">Transmembrane helix</keyword>
<keyword evidence="1" id="KW-0812">Transmembrane</keyword>
<accession>A0A1I7WH46</accession>
<reference evidence="3" key="1">
    <citation type="submission" date="2016-11" db="UniProtKB">
        <authorList>
            <consortium name="WormBaseParasite"/>
        </authorList>
    </citation>
    <scope>IDENTIFICATION</scope>
</reference>
<proteinExistence type="predicted"/>
<keyword evidence="1" id="KW-0472">Membrane</keyword>
<organism evidence="2 3">
    <name type="scientific">Heterorhabditis bacteriophora</name>
    <name type="common">Entomopathogenic nematode worm</name>
    <dbReference type="NCBI Taxonomy" id="37862"/>
    <lineage>
        <taxon>Eukaryota</taxon>
        <taxon>Metazoa</taxon>
        <taxon>Ecdysozoa</taxon>
        <taxon>Nematoda</taxon>
        <taxon>Chromadorea</taxon>
        <taxon>Rhabditida</taxon>
        <taxon>Rhabditina</taxon>
        <taxon>Rhabditomorpha</taxon>
        <taxon>Strongyloidea</taxon>
        <taxon>Heterorhabditidae</taxon>
        <taxon>Heterorhabditis</taxon>
    </lineage>
</organism>
<name>A0A1I7WH46_HETBA</name>
<sequence length="83" mass="9931">MIDRAERRCCERHTKNANTTRIKAARISIDCHSHILDHTIPCSSDYLYYYTFLNCYIIVLTLIFIVTCYYRYFIRNKGLITQV</sequence>